<feature type="domain" description="RNase H type-1" evidence="1">
    <location>
        <begin position="1"/>
        <end position="76"/>
    </location>
</feature>
<evidence type="ECO:0000313" key="3">
    <source>
        <dbReference type="Proteomes" id="UP001280121"/>
    </source>
</evidence>
<dbReference type="EMBL" id="JANJYI010000005">
    <property type="protein sequence ID" value="KAK2650369.1"/>
    <property type="molecule type" value="Genomic_DNA"/>
</dbReference>
<gene>
    <name evidence="2" type="ORF">Ddye_017858</name>
</gene>
<dbReference type="InterPro" id="IPR044730">
    <property type="entry name" value="RNase_H-like_dom_plant"/>
</dbReference>
<dbReference type="InterPro" id="IPR036397">
    <property type="entry name" value="RNaseH_sf"/>
</dbReference>
<keyword evidence="3" id="KW-1185">Reference proteome</keyword>
<evidence type="ECO:0000313" key="2">
    <source>
        <dbReference type="EMBL" id="KAK2650369.1"/>
    </source>
</evidence>
<proteinExistence type="predicted"/>
<name>A0AAD9X077_9ROSI</name>
<dbReference type="AlphaFoldDB" id="A0AAD9X077"/>
<dbReference type="GO" id="GO:0004523">
    <property type="term" value="F:RNA-DNA hybrid ribonuclease activity"/>
    <property type="evidence" value="ECO:0007669"/>
    <property type="project" value="InterPro"/>
</dbReference>
<accession>A0AAD9X077</accession>
<dbReference type="Proteomes" id="UP001280121">
    <property type="component" value="Unassembled WGS sequence"/>
</dbReference>
<dbReference type="InterPro" id="IPR053151">
    <property type="entry name" value="RNase_H-like"/>
</dbReference>
<dbReference type="InterPro" id="IPR002156">
    <property type="entry name" value="RNaseH_domain"/>
</dbReference>
<dbReference type="CDD" id="cd06222">
    <property type="entry name" value="RNase_H_like"/>
    <property type="match status" value="1"/>
</dbReference>
<reference evidence="2" key="1">
    <citation type="journal article" date="2023" name="Plant J.">
        <title>Genome sequences and population genomics provide insights into the demographic history, inbreeding, and mutation load of two 'living fossil' tree species of Dipteronia.</title>
        <authorList>
            <person name="Feng Y."/>
            <person name="Comes H.P."/>
            <person name="Chen J."/>
            <person name="Zhu S."/>
            <person name="Lu R."/>
            <person name="Zhang X."/>
            <person name="Li P."/>
            <person name="Qiu J."/>
            <person name="Olsen K.M."/>
            <person name="Qiu Y."/>
        </authorList>
    </citation>
    <scope>NUCLEOTIDE SEQUENCE</scope>
    <source>
        <strain evidence="2">KIB01</strain>
    </source>
</reference>
<evidence type="ECO:0000259" key="1">
    <source>
        <dbReference type="Pfam" id="PF13456"/>
    </source>
</evidence>
<protein>
    <recommendedName>
        <fullName evidence="1">RNase H type-1 domain-containing protein</fullName>
    </recommendedName>
</protein>
<sequence length="104" mass="11196">MAILRGIRFIIDAELLPAVIESDAKVVVDLVNVGVASSADIGLVVNDILSLLICFPISISFVPRSANSFAHSLAKLVVSSVEDLFWLESVLPCMEALVLTDRSR</sequence>
<dbReference type="Pfam" id="PF13456">
    <property type="entry name" value="RVT_3"/>
    <property type="match status" value="1"/>
</dbReference>
<comment type="caution">
    <text evidence="2">The sequence shown here is derived from an EMBL/GenBank/DDBJ whole genome shotgun (WGS) entry which is preliminary data.</text>
</comment>
<dbReference type="PANTHER" id="PTHR47723">
    <property type="entry name" value="OS05G0353850 PROTEIN"/>
    <property type="match status" value="1"/>
</dbReference>
<dbReference type="Gene3D" id="3.30.420.10">
    <property type="entry name" value="Ribonuclease H-like superfamily/Ribonuclease H"/>
    <property type="match status" value="1"/>
</dbReference>
<dbReference type="PANTHER" id="PTHR47723:SF21">
    <property type="entry name" value="POLYNUCLEOTIDYL TRANSFERASE, RIBONUCLEASE H-LIKE SUPERFAMILY PROTEIN"/>
    <property type="match status" value="1"/>
</dbReference>
<dbReference type="GO" id="GO:0003676">
    <property type="term" value="F:nucleic acid binding"/>
    <property type="evidence" value="ECO:0007669"/>
    <property type="project" value="InterPro"/>
</dbReference>
<organism evidence="2 3">
    <name type="scientific">Dipteronia dyeriana</name>
    <dbReference type="NCBI Taxonomy" id="168575"/>
    <lineage>
        <taxon>Eukaryota</taxon>
        <taxon>Viridiplantae</taxon>
        <taxon>Streptophyta</taxon>
        <taxon>Embryophyta</taxon>
        <taxon>Tracheophyta</taxon>
        <taxon>Spermatophyta</taxon>
        <taxon>Magnoliopsida</taxon>
        <taxon>eudicotyledons</taxon>
        <taxon>Gunneridae</taxon>
        <taxon>Pentapetalae</taxon>
        <taxon>rosids</taxon>
        <taxon>malvids</taxon>
        <taxon>Sapindales</taxon>
        <taxon>Sapindaceae</taxon>
        <taxon>Hippocastanoideae</taxon>
        <taxon>Acereae</taxon>
        <taxon>Dipteronia</taxon>
    </lineage>
</organism>